<name>A0A939BGU4_9CLOT</name>
<protein>
    <submittedName>
        <fullName evidence="2">ATP-dependent sacrificial sulfur transferase LarE</fullName>
    </submittedName>
</protein>
<organism evidence="2 3">
    <name type="scientific">Mordavella massiliensis</name>
    <dbReference type="NCBI Taxonomy" id="1871024"/>
    <lineage>
        <taxon>Bacteria</taxon>
        <taxon>Bacillati</taxon>
        <taxon>Bacillota</taxon>
        <taxon>Clostridia</taxon>
        <taxon>Eubacteriales</taxon>
        <taxon>Clostridiaceae</taxon>
        <taxon>Mordavella</taxon>
    </lineage>
</organism>
<keyword evidence="2" id="KW-0808">Transferase</keyword>
<dbReference type="GO" id="GO:0016783">
    <property type="term" value="F:sulfurtransferase activity"/>
    <property type="evidence" value="ECO:0007669"/>
    <property type="project" value="InterPro"/>
</dbReference>
<dbReference type="RefSeq" id="WP_204906456.1">
    <property type="nucleotide sequence ID" value="NZ_JACJKS010000008.1"/>
</dbReference>
<dbReference type="InterPro" id="IPR014729">
    <property type="entry name" value="Rossmann-like_a/b/a_fold"/>
</dbReference>
<dbReference type="Proteomes" id="UP000705508">
    <property type="component" value="Unassembled WGS sequence"/>
</dbReference>
<dbReference type="InterPro" id="IPR005232">
    <property type="entry name" value="LarE"/>
</dbReference>
<evidence type="ECO:0000313" key="2">
    <source>
        <dbReference type="EMBL" id="MBM6948445.1"/>
    </source>
</evidence>
<dbReference type="InterPro" id="IPR052188">
    <property type="entry name" value="Ni-pincer_cofactor_biosynth"/>
</dbReference>
<dbReference type="PIRSF" id="PIRSF006661">
    <property type="entry name" value="PP-lp_UCP006661"/>
    <property type="match status" value="1"/>
</dbReference>
<accession>A0A939BGU4</accession>
<gene>
    <name evidence="2" type="primary">larE</name>
    <name evidence="2" type="ORF">H6A20_07210</name>
</gene>
<dbReference type="PANTHER" id="PTHR43169:SF2">
    <property type="entry name" value="NAD_GMP SYNTHASE DOMAIN-CONTAINING PROTEIN"/>
    <property type="match status" value="1"/>
</dbReference>
<dbReference type="SUPFAM" id="SSF52402">
    <property type="entry name" value="Adenine nucleotide alpha hydrolases-like"/>
    <property type="match status" value="1"/>
</dbReference>
<dbReference type="CDD" id="cd01990">
    <property type="entry name" value="LarE-like"/>
    <property type="match status" value="1"/>
</dbReference>
<dbReference type="InterPro" id="IPR018317">
    <property type="entry name" value="QueC"/>
</dbReference>
<dbReference type="PANTHER" id="PTHR43169">
    <property type="entry name" value="EXSB FAMILY PROTEIN"/>
    <property type="match status" value="1"/>
</dbReference>
<reference evidence="2" key="1">
    <citation type="submission" date="2020-08" db="EMBL/GenBank/DDBJ databases">
        <authorList>
            <person name="Cejkova D."/>
            <person name="Kubasova T."/>
            <person name="Jahodarova E."/>
            <person name="Rychlik I."/>
        </authorList>
    </citation>
    <scope>NUCLEOTIDE SEQUENCE</scope>
    <source>
        <strain evidence="2">An582</strain>
    </source>
</reference>
<reference evidence="2" key="2">
    <citation type="journal article" date="2021" name="Sci. Rep.">
        <title>The distribution of antibiotic resistance genes in chicken gut microbiota commensals.</title>
        <authorList>
            <person name="Juricova H."/>
            <person name="Matiasovicova J."/>
            <person name="Kubasova T."/>
            <person name="Cejkova D."/>
            <person name="Rychlik I."/>
        </authorList>
    </citation>
    <scope>NUCLEOTIDE SEQUENCE</scope>
    <source>
        <strain evidence="2">An582</strain>
    </source>
</reference>
<dbReference type="AlphaFoldDB" id="A0A939BGU4"/>
<dbReference type="Pfam" id="PF06508">
    <property type="entry name" value="QueC"/>
    <property type="match status" value="1"/>
</dbReference>
<comment type="caution">
    <text evidence="2">The sequence shown here is derived from an EMBL/GenBank/DDBJ whole genome shotgun (WGS) entry which is preliminary data.</text>
</comment>
<dbReference type="Gene3D" id="3.40.50.620">
    <property type="entry name" value="HUPs"/>
    <property type="match status" value="1"/>
</dbReference>
<evidence type="ECO:0000313" key="3">
    <source>
        <dbReference type="Proteomes" id="UP000705508"/>
    </source>
</evidence>
<feature type="active site" description="Nucleophile and sulfur donor" evidence="1">
    <location>
        <position position="167"/>
    </location>
</feature>
<proteinExistence type="predicted"/>
<sequence length="260" mass="29398">MTLQEFFQSVPKAAVAFSGGADSAFLLWAAKEYGADVRAYYVRTAFQPAFELADARHLARELQVPVTVIEVDILAVPEAEKNGLKRCYYCKRALFSSLWEAARRDGYPVLLDGTNASDDAGDRPGMQALRELQVRSPLRECGITKDEVRRLSREAGIFTWDKPAYACLATRIPTGRAITRKDLERVEQAEERLSRLGFSDFRVRLEGEDARLQVTGEQMELAVQMRRGIAEALRDLFPSVLLDLEERQPSVQRRRKDNGQ</sequence>
<dbReference type="EMBL" id="JACJKS010000008">
    <property type="protein sequence ID" value="MBM6948445.1"/>
    <property type="molecule type" value="Genomic_DNA"/>
</dbReference>
<evidence type="ECO:0000256" key="1">
    <source>
        <dbReference type="PIRSR" id="PIRSR006661-1"/>
    </source>
</evidence>
<dbReference type="NCBIfam" id="TIGR00268">
    <property type="entry name" value="ATP-dependent sacrificial sulfur transferase LarE"/>
    <property type="match status" value="1"/>
</dbReference>